<name>A0A3A1N7A7_9FLAO</name>
<dbReference type="Proteomes" id="UP000266067">
    <property type="component" value="Unassembled WGS sequence"/>
</dbReference>
<protein>
    <recommendedName>
        <fullName evidence="3">TerB family tellurite resistance protein</fullName>
    </recommendedName>
</protein>
<dbReference type="SUPFAM" id="SSF158682">
    <property type="entry name" value="TerB-like"/>
    <property type="match status" value="1"/>
</dbReference>
<dbReference type="RefSeq" id="WP_119607848.1">
    <property type="nucleotide sequence ID" value="NZ_QXFH01000071.1"/>
</dbReference>
<dbReference type="AlphaFoldDB" id="A0A3A1N7A7"/>
<proteinExistence type="predicted"/>
<sequence length="134" mass="16221">MLNSEKIGNEFYQNLGKLFYAVAMADNNVRPKEVERLRKYVRQYWLEVDKFEDEFHTDAAYQIEIVFDWLDEEEKDGEEYFKEFKEFYKEHHEKFPETIKKLIVETAESIASSFAGKNRSEMLTIFKLKQLFNH</sequence>
<dbReference type="OrthoDB" id="979732at2"/>
<comment type="caution">
    <text evidence="1">The sequence shown here is derived from an EMBL/GenBank/DDBJ whole genome shotgun (WGS) entry which is preliminary data.</text>
</comment>
<evidence type="ECO:0000313" key="1">
    <source>
        <dbReference type="EMBL" id="RIV34249.1"/>
    </source>
</evidence>
<dbReference type="InterPro" id="IPR029024">
    <property type="entry name" value="TerB-like"/>
</dbReference>
<gene>
    <name evidence="1" type="ORF">D2V08_09475</name>
</gene>
<keyword evidence="2" id="KW-1185">Reference proteome</keyword>
<evidence type="ECO:0008006" key="3">
    <source>
        <dbReference type="Google" id="ProtNLM"/>
    </source>
</evidence>
<accession>A0A3A1N7A7</accession>
<evidence type="ECO:0000313" key="2">
    <source>
        <dbReference type="Proteomes" id="UP000266067"/>
    </source>
</evidence>
<organism evidence="1 2">
    <name type="scientific">Flagellimonas lutimaris</name>
    <dbReference type="NCBI Taxonomy" id="475082"/>
    <lineage>
        <taxon>Bacteria</taxon>
        <taxon>Pseudomonadati</taxon>
        <taxon>Bacteroidota</taxon>
        <taxon>Flavobacteriia</taxon>
        <taxon>Flavobacteriales</taxon>
        <taxon>Flavobacteriaceae</taxon>
        <taxon>Flagellimonas</taxon>
    </lineage>
</organism>
<dbReference type="EMBL" id="QXFH01000071">
    <property type="protein sequence ID" value="RIV34249.1"/>
    <property type="molecule type" value="Genomic_DNA"/>
</dbReference>
<dbReference type="Gene3D" id="1.10.3680.10">
    <property type="entry name" value="TerB-like"/>
    <property type="match status" value="1"/>
</dbReference>
<reference evidence="1 2" key="1">
    <citation type="submission" date="2018-08" db="EMBL/GenBank/DDBJ databases">
        <title>Proposal of Muricauda 72 sp.nov. and Muricauda NH166 sp.nov., isolated from seawater.</title>
        <authorList>
            <person name="Cheng H."/>
            <person name="Wu Y.-H."/>
            <person name="Guo L.-L."/>
            <person name="Xu X.-W."/>
        </authorList>
    </citation>
    <scope>NUCLEOTIDE SEQUENCE [LARGE SCALE GENOMIC DNA]</scope>
    <source>
        <strain evidence="1 2">KCTC 22173</strain>
    </source>
</reference>